<dbReference type="InterPro" id="IPR003661">
    <property type="entry name" value="HisK_dim/P_dom"/>
</dbReference>
<proteinExistence type="predicted"/>
<organism evidence="15 16">
    <name type="scientific">Catenulispora pinistramenti</name>
    <dbReference type="NCBI Taxonomy" id="2705254"/>
    <lineage>
        <taxon>Bacteria</taxon>
        <taxon>Bacillati</taxon>
        <taxon>Actinomycetota</taxon>
        <taxon>Actinomycetes</taxon>
        <taxon>Catenulisporales</taxon>
        <taxon>Catenulisporaceae</taxon>
        <taxon>Catenulispora</taxon>
    </lineage>
</organism>
<evidence type="ECO:0000256" key="3">
    <source>
        <dbReference type="ARBA" id="ARBA00012438"/>
    </source>
</evidence>
<keyword evidence="6 12" id="KW-0812">Transmembrane</keyword>
<dbReference type="Pfam" id="PF00672">
    <property type="entry name" value="HAMP"/>
    <property type="match status" value="1"/>
</dbReference>
<dbReference type="SMART" id="SM00387">
    <property type="entry name" value="HATPase_c"/>
    <property type="match status" value="1"/>
</dbReference>
<evidence type="ECO:0000313" key="15">
    <source>
        <dbReference type="EMBL" id="MBS2554011.1"/>
    </source>
</evidence>
<evidence type="ECO:0000256" key="2">
    <source>
        <dbReference type="ARBA" id="ARBA00004236"/>
    </source>
</evidence>
<dbReference type="InterPro" id="IPR004358">
    <property type="entry name" value="Sig_transdc_His_kin-like_C"/>
</dbReference>
<comment type="caution">
    <text evidence="15">The sequence shown here is derived from an EMBL/GenBank/DDBJ whole genome shotgun (WGS) entry which is preliminary data.</text>
</comment>
<reference evidence="15 16" key="1">
    <citation type="submission" date="2020-02" db="EMBL/GenBank/DDBJ databases">
        <title>Acidophilic actinobacteria isolated from forest soil.</title>
        <authorList>
            <person name="Golinska P."/>
        </authorList>
    </citation>
    <scope>NUCLEOTIDE SEQUENCE [LARGE SCALE GENOMIC DNA]</scope>
    <source>
        <strain evidence="15 16">NL8</strain>
    </source>
</reference>
<dbReference type="Pfam" id="PF02518">
    <property type="entry name" value="HATPase_c"/>
    <property type="match status" value="1"/>
</dbReference>
<feature type="transmembrane region" description="Helical" evidence="12">
    <location>
        <begin position="154"/>
        <end position="177"/>
    </location>
</feature>
<dbReference type="InterPro" id="IPR003660">
    <property type="entry name" value="HAMP_dom"/>
</dbReference>
<dbReference type="InterPro" id="IPR003594">
    <property type="entry name" value="HATPase_dom"/>
</dbReference>
<evidence type="ECO:0000256" key="6">
    <source>
        <dbReference type="ARBA" id="ARBA00022692"/>
    </source>
</evidence>
<keyword evidence="5" id="KW-0808">Transferase</keyword>
<dbReference type="CDD" id="cd00082">
    <property type="entry name" value="HisKA"/>
    <property type="match status" value="1"/>
</dbReference>
<feature type="compositionally biased region" description="Low complexity" evidence="11">
    <location>
        <begin position="283"/>
        <end position="301"/>
    </location>
</feature>
<dbReference type="PROSITE" id="PS50885">
    <property type="entry name" value="HAMP"/>
    <property type="match status" value="1"/>
</dbReference>
<dbReference type="Gene3D" id="6.10.340.10">
    <property type="match status" value="1"/>
</dbReference>
<dbReference type="EC" id="2.7.13.3" evidence="3"/>
<evidence type="ECO:0000256" key="1">
    <source>
        <dbReference type="ARBA" id="ARBA00000085"/>
    </source>
</evidence>
<evidence type="ECO:0000256" key="12">
    <source>
        <dbReference type="SAM" id="Phobius"/>
    </source>
</evidence>
<dbReference type="EMBL" id="JAAFYZ010000309">
    <property type="protein sequence ID" value="MBS2554011.1"/>
    <property type="molecule type" value="Genomic_DNA"/>
</dbReference>
<dbReference type="Gene3D" id="1.10.287.130">
    <property type="match status" value="1"/>
</dbReference>
<dbReference type="SMART" id="SM00388">
    <property type="entry name" value="HisKA"/>
    <property type="match status" value="1"/>
</dbReference>
<evidence type="ECO:0000256" key="11">
    <source>
        <dbReference type="SAM" id="MobiDB-lite"/>
    </source>
</evidence>
<dbReference type="InterPro" id="IPR050428">
    <property type="entry name" value="TCS_sensor_his_kinase"/>
</dbReference>
<evidence type="ECO:0000256" key="8">
    <source>
        <dbReference type="ARBA" id="ARBA00022989"/>
    </source>
</evidence>
<keyword evidence="4" id="KW-0597">Phosphoprotein</keyword>
<dbReference type="InterPro" id="IPR036097">
    <property type="entry name" value="HisK_dim/P_sf"/>
</dbReference>
<comment type="subcellular location">
    <subcellularLocation>
        <location evidence="2">Cell membrane</location>
    </subcellularLocation>
</comment>
<keyword evidence="8 12" id="KW-1133">Transmembrane helix</keyword>
<evidence type="ECO:0000256" key="10">
    <source>
        <dbReference type="ARBA" id="ARBA00023136"/>
    </source>
</evidence>
<dbReference type="CDD" id="cd06225">
    <property type="entry name" value="HAMP"/>
    <property type="match status" value="1"/>
</dbReference>
<feature type="domain" description="HAMP" evidence="14">
    <location>
        <begin position="178"/>
        <end position="231"/>
    </location>
</feature>
<keyword evidence="9" id="KW-0902">Two-component regulatory system</keyword>
<evidence type="ECO:0000259" key="13">
    <source>
        <dbReference type="PROSITE" id="PS50109"/>
    </source>
</evidence>
<dbReference type="Proteomes" id="UP000730482">
    <property type="component" value="Unassembled WGS sequence"/>
</dbReference>
<dbReference type="PANTHER" id="PTHR45436">
    <property type="entry name" value="SENSOR HISTIDINE KINASE YKOH"/>
    <property type="match status" value="1"/>
</dbReference>
<dbReference type="PRINTS" id="PR00344">
    <property type="entry name" value="BCTRLSENSOR"/>
</dbReference>
<dbReference type="SUPFAM" id="SSF158472">
    <property type="entry name" value="HAMP domain-like"/>
    <property type="match status" value="1"/>
</dbReference>
<protein>
    <recommendedName>
        <fullName evidence="3">histidine kinase</fullName>
        <ecNumber evidence="3">2.7.13.3</ecNumber>
    </recommendedName>
</protein>
<feature type="region of interest" description="Disordered" evidence="11">
    <location>
        <begin position="283"/>
        <end position="317"/>
    </location>
</feature>
<evidence type="ECO:0000256" key="7">
    <source>
        <dbReference type="ARBA" id="ARBA00022777"/>
    </source>
</evidence>
<dbReference type="PROSITE" id="PS50109">
    <property type="entry name" value="HIS_KIN"/>
    <property type="match status" value="1"/>
</dbReference>
<evidence type="ECO:0000256" key="9">
    <source>
        <dbReference type="ARBA" id="ARBA00023012"/>
    </source>
</evidence>
<comment type="catalytic activity">
    <reaction evidence="1">
        <text>ATP + protein L-histidine = ADP + protein N-phospho-L-histidine.</text>
        <dbReference type="EC" id="2.7.13.3"/>
    </reaction>
</comment>
<dbReference type="InterPro" id="IPR005467">
    <property type="entry name" value="His_kinase_dom"/>
</dbReference>
<accession>A0ABS5L6Q1</accession>
<gene>
    <name evidence="15" type="ORF">KGQ19_44875</name>
</gene>
<dbReference type="Gene3D" id="3.30.565.10">
    <property type="entry name" value="Histidine kinase-like ATPase, C-terminal domain"/>
    <property type="match status" value="1"/>
</dbReference>
<sequence>MTRRIALAFAALVAVLLVAAVLPLGAAMQSREEESFRFATISAARQVSAAAEETLVDHHPPDAMNEAVAAAERDGDCVGVFAGTGALVTATNCGTAKDSAAIALATRTLSSKSETTARSGDWLRAAVPVGDEDDSGAVVLARSAESLDHRVDVMWGWLALTAVACLALGVALAFALARWVSRPLLALDTTAARLGDGALDVRAPTEGGPPEVRRLARTFNRMAERTETLVHAHRGWVADVSHQLRTPLTALRLRLDVLAGEAAEAAVEKQVAAEQQVATAPQAAAGQQVAPEQQVAAAGPESPTTTPPNQSPVTWPGPDFAAELAGVQEEIERLSRLVDGLLAVARAEAVVARRVAVPVAEVAAERVSAWEPVAREHGQQLIAPSASRAAASLAPGDLEQILDNVIANALAAVPTGGHVRVDAVADRERDRVVLHVIDDGPGMSEAAKQSAFRRFGASSGSGSGLGLAIVDRLVTANGGEVRLADTVGGGLTVVVELPAASSAAPSDG</sequence>
<dbReference type="SUPFAM" id="SSF55874">
    <property type="entry name" value="ATPase domain of HSP90 chaperone/DNA topoisomerase II/histidine kinase"/>
    <property type="match status" value="1"/>
</dbReference>
<dbReference type="SMART" id="SM00304">
    <property type="entry name" value="HAMP"/>
    <property type="match status" value="1"/>
</dbReference>
<evidence type="ECO:0000256" key="5">
    <source>
        <dbReference type="ARBA" id="ARBA00022679"/>
    </source>
</evidence>
<dbReference type="PANTHER" id="PTHR45436:SF5">
    <property type="entry name" value="SENSOR HISTIDINE KINASE TRCS"/>
    <property type="match status" value="1"/>
</dbReference>
<dbReference type="RefSeq" id="WP_212021103.1">
    <property type="nucleotide sequence ID" value="NZ_JAAFYZ010000309.1"/>
</dbReference>
<keyword evidence="7 15" id="KW-0418">Kinase</keyword>
<dbReference type="InterPro" id="IPR036890">
    <property type="entry name" value="HATPase_C_sf"/>
</dbReference>
<evidence type="ECO:0000259" key="14">
    <source>
        <dbReference type="PROSITE" id="PS50885"/>
    </source>
</evidence>
<feature type="domain" description="Histidine kinase" evidence="13">
    <location>
        <begin position="239"/>
        <end position="501"/>
    </location>
</feature>
<dbReference type="SUPFAM" id="SSF47384">
    <property type="entry name" value="Homodimeric domain of signal transducing histidine kinase"/>
    <property type="match status" value="1"/>
</dbReference>
<evidence type="ECO:0000313" key="16">
    <source>
        <dbReference type="Proteomes" id="UP000730482"/>
    </source>
</evidence>
<evidence type="ECO:0000256" key="4">
    <source>
        <dbReference type="ARBA" id="ARBA00022553"/>
    </source>
</evidence>
<name>A0ABS5L6Q1_9ACTN</name>
<dbReference type="GO" id="GO:0016301">
    <property type="term" value="F:kinase activity"/>
    <property type="evidence" value="ECO:0007669"/>
    <property type="project" value="UniProtKB-KW"/>
</dbReference>
<dbReference type="Pfam" id="PF00512">
    <property type="entry name" value="HisKA"/>
    <property type="match status" value="1"/>
</dbReference>
<keyword evidence="16" id="KW-1185">Reference proteome</keyword>
<keyword evidence="10 12" id="KW-0472">Membrane</keyword>